<feature type="region of interest" description="Disordered" evidence="1">
    <location>
        <begin position="18"/>
        <end position="49"/>
    </location>
</feature>
<dbReference type="InterPro" id="IPR011990">
    <property type="entry name" value="TPR-like_helical_dom_sf"/>
</dbReference>
<dbReference type="OMA" id="CTEDIQY"/>
<sequence length="262" mass="29147">MLDQNVRYFVEKYARRKRKAPQNDVKVAEKEAGRSFAEAEVPKRDSETGDLSLEQGGLLLQLAMRAYAGRNNESAIHLLRLCEEDLRTALAEEGVSTKVLCQLGAVMAALGDFSRGSQDLEQAESAYRDSAKWLELVEEKNAEVVHDLSVAYNKLGDLHYLAKRADEARIEYLRALQLRQSAHTADATASEVLDLVVSFTKVADLDRASKKDKAAVAHFREGAKLAAELGQKRDTYSGAIEQKRLSLLHFILTQVKELGEDV</sequence>
<gene>
    <name evidence="2" type="ORF">KFL_001500130</name>
</gene>
<proteinExistence type="predicted"/>
<evidence type="ECO:0000313" key="3">
    <source>
        <dbReference type="Proteomes" id="UP000054558"/>
    </source>
</evidence>
<dbReference type="Gene3D" id="1.25.40.10">
    <property type="entry name" value="Tetratricopeptide repeat domain"/>
    <property type="match status" value="1"/>
</dbReference>
<name>A0A1Y1HZ67_KLENI</name>
<reference evidence="2 3" key="1">
    <citation type="journal article" date="2014" name="Nat. Commun.">
        <title>Klebsormidium flaccidum genome reveals primary factors for plant terrestrial adaptation.</title>
        <authorList>
            <person name="Hori K."/>
            <person name="Maruyama F."/>
            <person name="Fujisawa T."/>
            <person name="Togashi T."/>
            <person name="Yamamoto N."/>
            <person name="Seo M."/>
            <person name="Sato S."/>
            <person name="Yamada T."/>
            <person name="Mori H."/>
            <person name="Tajima N."/>
            <person name="Moriyama T."/>
            <person name="Ikeuchi M."/>
            <person name="Watanabe M."/>
            <person name="Wada H."/>
            <person name="Kobayashi K."/>
            <person name="Saito M."/>
            <person name="Masuda T."/>
            <person name="Sasaki-Sekimoto Y."/>
            <person name="Mashiguchi K."/>
            <person name="Awai K."/>
            <person name="Shimojima M."/>
            <person name="Masuda S."/>
            <person name="Iwai M."/>
            <person name="Nobusawa T."/>
            <person name="Narise T."/>
            <person name="Kondo S."/>
            <person name="Saito H."/>
            <person name="Sato R."/>
            <person name="Murakawa M."/>
            <person name="Ihara Y."/>
            <person name="Oshima-Yamada Y."/>
            <person name="Ohtaka K."/>
            <person name="Satoh M."/>
            <person name="Sonobe K."/>
            <person name="Ishii M."/>
            <person name="Ohtani R."/>
            <person name="Kanamori-Sato M."/>
            <person name="Honoki R."/>
            <person name="Miyazaki D."/>
            <person name="Mochizuki H."/>
            <person name="Umetsu J."/>
            <person name="Higashi K."/>
            <person name="Shibata D."/>
            <person name="Kamiya Y."/>
            <person name="Sato N."/>
            <person name="Nakamura Y."/>
            <person name="Tabata S."/>
            <person name="Ida S."/>
            <person name="Kurokawa K."/>
            <person name="Ohta H."/>
        </authorList>
    </citation>
    <scope>NUCLEOTIDE SEQUENCE [LARGE SCALE GENOMIC DNA]</scope>
    <source>
        <strain evidence="2 3">NIES-2285</strain>
    </source>
</reference>
<evidence type="ECO:0000313" key="2">
    <source>
        <dbReference type="EMBL" id="GAQ83483.1"/>
    </source>
</evidence>
<protein>
    <submittedName>
        <fullName evidence="2">Uncharacterized protein</fullName>
    </submittedName>
</protein>
<organism evidence="2 3">
    <name type="scientific">Klebsormidium nitens</name>
    <name type="common">Green alga</name>
    <name type="synonym">Ulothrix nitens</name>
    <dbReference type="NCBI Taxonomy" id="105231"/>
    <lineage>
        <taxon>Eukaryota</taxon>
        <taxon>Viridiplantae</taxon>
        <taxon>Streptophyta</taxon>
        <taxon>Klebsormidiophyceae</taxon>
        <taxon>Klebsormidiales</taxon>
        <taxon>Klebsormidiaceae</taxon>
        <taxon>Klebsormidium</taxon>
    </lineage>
</organism>
<dbReference type="Proteomes" id="UP000054558">
    <property type="component" value="Unassembled WGS sequence"/>
</dbReference>
<keyword evidence="3" id="KW-1185">Reference proteome</keyword>
<accession>A0A1Y1HZ67</accession>
<dbReference type="AlphaFoldDB" id="A0A1Y1HZ67"/>
<dbReference type="EMBL" id="DF237099">
    <property type="protein sequence ID" value="GAQ83483.1"/>
    <property type="molecule type" value="Genomic_DNA"/>
</dbReference>
<dbReference type="OrthoDB" id="1305878at2759"/>
<dbReference type="SUPFAM" id="SSF48452">
    <property type="entry name" value="TPR-like"/>
    <property type="match status" value="1"/>
</dbReference>
<evidence type="ECO:0000256" key="1">
    <source>
        <dbReference type="SAM" id="MobiDB-lite"/>
    </source>
</evidence>